<protein>
    <submittedName>
        <fullName evidence="2">Uncharacterized protein</fullName>
    </submittedName>
</protein>
<sequence length="258" mass="29744">MKQLFFLFVIVWLPVGAQTSVTLSNKHSTPLEADVLIGVNKFDGIYYVTNNTFYKKTNQNTVNYSNFQLGSIASASVFNPLKLLLFFKNFNAVVLLDNRLSEILRIDFNTVQPYINSQFVSLGNDNTLWVFNLDNQQLTLYDYRIKTTRATTLPVASSVLDLTSNYNNAWLLTENYIYKYTYFGSMLYKIPNTGFSAMALYQDNLILQKTNELFFLNDATHTITPINLPNLLINQFLVTGETLYIYDSKMLHEFQLKK</sequence>
<evidence type="ECO:0000256" key="1">
    <source>
        <dbReference type="SAM" id="SignalP"/>
    </source>
</evidence>
<evidence type="ECO:0000313" key="3">
    <source>
        <dbReference type="Proteomes" id="UP001597472"/>
    </source>
</evidence>
<comment type="caution">
    <text evidence="2">The sequence shown here is derived from an EMBL/GenBank/DDBJ whole genome shotgun (WGS) entry which is preliminary data.</text>
</comment>
<keyword evidence="1" id="KW-0732">Signal</keyword>
<feature type="signal peptide" evidence="1">
    <location>
        <begin position="1"/>
        <end position="17"/>
    </location>
</feature>
<proteinExistence type="predicted"/>
<name>A0ABW5KWK3_9FLAO</name>
<evidence type="ECO:0000313" key="2">
    <source>
        <dbReference type="EMBL" id="MFD2551982.1"/>
    </source>
</evidence>
<dbReference type="EMBL" id="JBHULS010000003">
    <property type="protein sequence ID" value="MFD2551982.1"/>
    <property type="molecule type" value="Genomic_DNA"/>
</dbReference>
<dbReference type="RefSeq" id="WP_376893671.1">
    <property type="nucleotide sequence ID" value="NZ_JBHULS010000003.1"/>
</dbReference>
<organism evidence="2 3">
    <name type="scientific">Bizionia sediminis</name>
    <dbReference type="NCBI Taxonomy" id="1737064"/>
    <lineage>
        <taxon>Bacteria</taxon>
        <taxon>Pseudomonadati</taxon>
        <taxon>Bacteroidota</taxon>
        <taxon>Flavobacteriia</taxon>
        <taxon>Flavobacteriales</taxon>
        <taxon>Flavobacteriaceae</taxon>
        <taxon>Bizionia</taxon>
    </lineage>
</organism>
<accession>A0ABW5KWK3</accession>
<reference evidence="3" key="1">
    <citation type="journal article" date="2019" name="Int. J. Syst. Evol. Microbiol.">
        <title>The Global Catalogue of Microorganisms (GCM) 10K type strain sequencing project: providing services to taxonomists for standard genome sequencing and annotation.</title>
        <authorList>
            <consortium name="The Broad Institute Genomics Platform"/>
            <consortium name="The Broad Institute Genome Sequencing Center for Infectious Disease"/>
            <person name="Wu L."/>
            <person name="Ma J."/>
        </authorList>
    </citation>
    <scope>NUCLEOTIDE SEQUENCE [LARGE SCALE GENOMIC DNA]</scope>
    <source>
        <strain evidence="3">KCTC 42587</strain>
    </source>
</reference>
<keyword evidence="3" id="KW-1185">Reference proteome</keyword>
<gene>
    <name evidence="2" type="ORF">ACFSQP_09155</name>
</gene>
<feature type="chain" id="PRO_5047109292" evidence="1">
    <location>
        <begin position="18"/>
        <end position="258"/>
    </location>
</feature>
<dbReference type="Proteomes" id="UP001597472">
    <property type="component" value="Unassembled WGS sequence"/>
</dbReference>